<organism evidence="6 7">
    <name type="scientific">Malaciobacter marinus</name>
    <dbReference type="NCBI Taxonomy" id="505249"/>
    <lineage>
        <taxon>Bacteria</taxon>
        <taxon>Pseudomonadati</taxon>
        <taxon>Campylobacterota</taxon>
        <taxon>Epsilonproteobacteria</taxon>
        <taxon>Campylobacterales</taxon>
        <taxon>Arcobacteraceae</taxon>
        <taxon>Malaciobacter</taxon>
    </lineage>
</organism>
<dbReference type="PROSITE" id="PS51898">
    <property type="entry name" value="TYR_RECOMBINASE"/>
    <property type="match status" value="1"/>
</dbReference>
<comment type="caution">
    <text evidence="6">The sequence shown here is derived from an EMBL/GenBank/DDBJ whole genome shotgun (WGS) entry which is preliminary data.</text>
</comment>
<dbReference type="GO" id="GO:0006310">
    <property type="term" value="P:DNA recombination"/>
    <property type="evidence" value="ECO:0007669"/>
    <property type="project" value="UniProtKB-KW"/>
</dbReference>
<evidence type="ECO:0000256" key="1">
    <source>
        <dbReference type="ARBA" id="ARBA00008857"/>
    </source>
</evidence>
<keyword evidence="3" id="KW-0238">DNA-binding</keyword>
<dbReference type="InterPro" id="IPR002104">
    <property type="entry name" value="Integrase_catalytic"/>
</dbReference>
<dbReference type="GO" id="GO:0003677">
    <property type="term" value="F:DNA binding"/>
    <property type="evidence" value="ECO:0007669"/>
    <property type="project" value="UniProtKB-KW"/>
</dbReference>
<protein>
    <submittedName>
        <fullName evidence="6">Phage integrase family protein</fullName>
    </submittedName>
</protein>
<evidence type="ECO:0000256" key="3">
    <source>
        <dbReference type="ARBA" id="ARBA00023125"/>
    </source>
</evidence>
<evidence type="ECO:0000256" key="2">
    <source>
        <dbReference type="ARBA" id="ARBA00022908"/>
    </source>
</evidence>
<dbReference type="InterPro" id="IPR010998">
    <property type="entry name" value="Integrase_recombinase_N"/>
</dbReference>
<dbReference type="InterPro" id="IPR013762">
    <property type="entry name" value="Integrase-like_cat_sf"/>
</dbReference>
<dbReference type="RefSeq" id="WP_104412917.1">
    <property type="nucleotide sequence ID" value="NZ_PTIW01000050.1"/>
</dbReference>
<evidence type="ECO:0000259" key="5">
    <source>
        <dbReference type="PROSITE" id="PS51898"/>
    </source>
</evidence>
<keyword evidence="2" id="KW-0229">DNA integration</keyword>
<keyword evidence="4" id="KW-0233">DNA recombination</keyword>
<dbReference type="Gene3D" id="1.10.443.10">
    <property type="entry name" value="Intergrase catalytic core"/>
    <property type="match status" value="1"/>
</dbReference>
<dbReference type="GO" id="GO:0015074">
    <property type="term" value="P:DNA integration"/>
    <property type="evidence" value="ECO:0007669"/>
    <property type="project" value="UniProtKB-KW"/>
</dbReference>
<dbReference type="AlphaFoldDB" id="A0AB36ZTB7"/>
<dbReference type="PANTHER" id="PTHR30629:SF2">
    <property type="entry name" value="PROPHAGE INTEGRASE INTS-RELATED"/>
    <property type="match status" value="1"/>
</dbReference>
<proteinExistence type="inferred from homology"/>
<evidence type="ECO:0000256" key="4">
    <source>
        <dbReference type="ARBA" id="ARBA00023172"/>
    </source>
</evidence>
<dbReference type="Gene3D" id="1.10.150.130">
    <property type="match status" value="1"/>
</dbReference>
<sequence>MSSYKKTRYINVYTKEVNVRGKVEKHIYTRFRFNDKVINYKNLTKKFDIKDARKAEKFIEDVIVENLKKGIDPFHKNFTLADEKNSGRLIEELWEEYKKIELKNLREISKVQYERFYNRYLKDAFEHKCITQITKQELLSVWSKLDGFSEAYRSKFKIIMGYFYEVAEEENLIDNNFIKHRQFKVGKHKTNKIPLEYRTSQDFITMAQYIYDASHKYETKKQKLKVELPLFVLLNLMTGHRYGELCELRVSNLDLKNKRLVSYTDITKTQIISAFPYPQELDEYFQKFKGIKDDRKLFPNIIGPSYGKIFTRLIRDINYAHKLKDENVFKITAHEMRNLLLSSMSHLGYDSDEVDKACLDHNANTVKSTYWSTHYKKKVELYNVYWENLRSHNIPQVDFTRVKRRWIGKIQKILLDIDNNLYSIEELKDLTLDKNKFVVKAAYRALEKKGAIPTNNFEPKLI</sequence>
<dbReference type="SUPFAM" id="SSF56349">
    <property type="entry name" value="DNA breaking-rejoining enzymes"/>
    <property type="match status" value="1"/>
</dbReference>
<dbReference type="Pfam" id="PF00589">
    <property type="entry name" value="Phage_integrase"/>
    <property type="match status" value="1"/>
</dbReference>
<evidence type="ECO:0000313" key="6">
    <source>
        <dbReference type="EMBL" id="PPK57329.1"/>
    </source>
</evidence>
<dbReference type="EMBL" id="PTIW01000050">
    <property type="protein sequence ID" value="PPK57329.1"/>
    <property type="molecule type" value="Genomic_DNA"/>
</dbReference>
<dbReference type="InterPro" id="IPR011010">
    <property type="entry name" value="DNA_brk_join_enz"/>
</dbReference>
<name>A0AB36ZTB7_9BACT</name>
<reference evidence="6 7" key="1">
    <citation type="submission" date="2018-02" db="EMBL/GenBank/DDBJ databases">
        <title>Subsurface microbial communities from deep shales in Ohio and West Virginia, USA.</title>
        <authorList>
            <person name="Wrighton K."/>
        </authorList>
    </citation>
    <scope>NUCLEOTIDE SEQUENCE [LARGE SCALE GENOMIC DNA]</scope>
    <source>
        <strain evidence="6 7">MARC-MIP3H16</strain>
    </source>
</reference>
<evidence type="ECO:0000313" key="7">
    <source>
        <dbReference type="Proteomes" id="UP000239861"/>
    </source>
</evidence>
<dbReference type="Proteomes" id="UP000239861">
    <property type="component" value="Unassembled WGS sequence"/>
</dbReference>
<dbReference type="PANTHER" id="PTHR30629">
    <property type="entry name" value="PROPHAGE INTEGRASE"/>
    <property type="match status" value="1"/>
</dbReference>
<feature type="domain" description="Tyr recombinase" evidence="5">
    <location>
        <begin position="194"/>
        <end position="383"/>
    </location>
</feature>
<accession>A0AB36ZTB7</accession>
<gene>
    <name evidence="6" type="ORF">B0F89_1503</name>
</gene>
<dbReference type="InterPro" id="IPR050808">
    <property type="entry name" value="Phage_Integrase"/>
</dbReference>
<comment type="similarity">
    <text evidence="1">Belongs to the 'phage' integrase family.</text>
</comment>